<gene>
    <name evidence="10" type="primary">LOC114786494</name>
</gene>
<keyword evidence="7 8" id="KW-0472">Membrane</keyword>
<dbReference type="GO" id="GO:0098574">
    <property type="term" value="C:cytoplasmic side of lysosomal membrane"/>
    <property type="evidence" value="ECO:0007669"/>
    <property type="project" value="TreeGrafter"/>
</dbReference>
<evidence type="ECO:0000256" key="7">
    <source>
        <dbReference type="ARBA" id="ARBA00023136"/>
    </source>
</evidence>
<evidence type="ECO:0000256" key="4">
    <source>
        <dbReference type="ARBA" id="ARBA00005975"/>
    </source>
</evidence>
<keyword evidence="5" id="KW-0479">Metal-binding</keyword>
<dbReference type="SMART" id="SM00714">
    <property type="entry name" value="LITAF"/>
    <property type="match status" value="1"/>
</dbReference>
<evidence type="ECO:0000256" key="1">
    <source>
        <dbReference type="ARBA" id="ARBA00004125"/>
    </source>
</evidence>
<reference evidence="10" key="2">
    <citation type="submission" date="2025-08" db="UniProtKB">
        <authorList>
            <consortium name="Ensembl"/>
        </authorList>
    </citation>
    <scope>IDENTIFICATION</scope>
</reference>
<feature type="domain" description="LITAF" evidence="9">
    <location>
        <begin position="1"/>
        <end position="69"/>
    </location>
</feature>
<keyword evidence="8" id="KW-1133">Transmembrane helix</keyword>
<dbReference type="InterPro" id="IPR037519">
    <property type="entry name" value="LITAF_fam"/>
</dbReference>
<dbReference type="Ensembl" id="ENSDCDT00010058011.1">
    <property type="protein sequence ID" value="ENSDCDP00010047770.1"/>
    <property type="gene ID" value="ENSDCDG00010028826.1"/>
</dbReference>
<evidence type="ECO:0000256" key="5">
    <source>
        <dbReference type="ARBA" id="ARBA00022723"/>
    </source>
</evidence>
<protein>
    <recommendedName>
        <fullName evidence="9">LITAF domain-containing protein</fullName>
    </recommendedName>
</protein>
<dbReference type="Proteomes" id="UP000694580">
    <property type="component" value="Chromosome 3"/>
</dbReference>
<keyword evidence="8" id="KW-0812">Transmembrane</keyword>
<organism evidence="10 11">
    <name type="scientific">Denticeps clupeoides</name>
    <name type="common">denticle herring</name>
    <dbReference type="NCBI Taxonomy" id="299321"/>
    <lineage>
        <taxon>Eukaryota</taxon>
        <taxon>Metazoa</taxon>
        <taxon>Chordata</taxon>
        <taxon>Craniata</taxon>
        <taxon>Vertebrata</taxon>
        <taxon>Euteleostomi</taxon>
        <taxon>Actinopterygii</taxon>
        <taxon>Neopterygii</taxon>
        <taxon>Teleostei</taxon>
        <taxon>Clupei</taxon>
        <taxon>Clupeiformes</taxon>
        <taxon>Denticipitoidei</taxon>
        <taxon>Denticipitidae</taxon>
        <taxon>Denticeps</taxon>
    </lineage>
</organism>
<reference evidence="10 11" key="1">
    <citation type="submission" date="2020-06" db="EMBL/GenBank/DDBJ databases">
        <authorList>
            <consortium name="Wellcome Sanger Institute Data Sharing"/>
        </authorList>
    </citation>
    <scope>NUCLEOTIDE SEQUENCE [LARGE SCALE GENOMIC DNA]</scope>
</reference>
<dbReference type="GO" id="GO:0098560">
    <property type="term" value="C:cytoplasmic side of late endosome membrane"/>
    <property type="evidence" value="ECO:0007669"/>
    <property type="project" value="TreeGrafter"/>
</dbReference>
<dbReference type="GeneTree" id="ENSGT00940000155366"/>
<proteinExistence type="inferred from homology"/>
<keyword evidence="6" id="KW-0862">Zinc</keyword>
<sequence length="70" mass="8035">MWLVICPHCNQQVVTQTSHVNGLLTWAVCGGLAIFLIWPCCLIPFCVDSCKDVEHRCPNCHHTLHLYKRM</sequence>
<evidence type="ECO:0000256" key="2">
    <source>
        <dbReference type="ARBA" id="ARBA00004414"/>
    </source>
</evidence>
<keyword evidence="11" id="KW-1185">Reference proteome</keyword>
<evidence type="ECO:0000313" key="11">
    <source>
        <dbReference type="Proteomes" id="UP000694580"/>
    </source>
</evidence>
<evidence type="ECO:0000259" key="9">
    <source>
        <dbReference type="PROSITE" id="PS51837"/>
    </source>
</evidence>
<evidence type="ECO:0000313" key="10">
    <source>
        <dbReference type="Ensembl" id="ENSDCDP00010047770.1"/>
    </source>
</evidence>
<evidence type="ECO:0000256" key="6">
    <source>
        <dbReference type="ARBA" id="ARBA00022833"/>
    </source>
</evidence>
<comment type="similarity">
    <text evidence="4">Belongs to the CDIP1/LITAF family.</text>
</comment>
<name>A0AAY4DQV1_9TELE</name>
<dbReference type="PANTHER" id="PTHR23292">
    <property type="entry name" value="LIPOPOLYSACCHARIDE-INDUCED TUMOR NECROSIS FACTOR-ALPHA FACTOR"/>
    <property type="match status" value="1"/>
</dbReference>
<evidence type="ECO:0000256" key="8">
    <source>
        <dbReference type="SAM" id="Phobius"/>
    </source>
</evidence>
<feature type="transmembrane region" description="Helical" evidence="8">
    <location>
        <begin position="23"/>
        <end position="47"/>
    </location>
</feature>
<dbReference type="PROSITE" id="PS51837">
    <property type="entry name" value="LITAF"/>
    <property type="match status" value="1"/>
</dbReference>
<dbReference type="Pfam" id="PF10601">
    <property type="entry name" value="zf-LITAF-like"/>
    <property type="match status" value="1"/>
</dbReference>
<evidence type="ECO:0000256" key="3">
    <source>
        <dbReference type="ARBA" id="ARBA00004630"/>
    </source>
</evidence>
<comment type="subcellular location">
    <subcellularLocation>
        <location evidence="1">Endosome membrane</location>
        <topology evidence="1">Peripheral membrane protein</topology>
        <orientation evidence="1">Cytoplasmic side</orientation>
    </subcellularLocation>
    <subcellularLocation>
        <location evidence="2">Late endosome membrane</location>
    </subcellularLocation>
    <subcellularLocation>
        <location evidence="3">Lysosome membrane</location>
        <topology evidence="3">Peripheral membrane protein</topology>
        <orientation evidence="3">Cytoplasmic side</orientation>
    </subcellularLocation>
</comment>
<accession>A0AAY4DQV1</accession>
<dbReference type="InterPro" id="IPR006629">
    <property type="entry name" value="LITAF"/>
</dbReference>
<dbReference type="AlphaFoldDB" id="A0AAY4DQV1"/>
<dbReference type="GO" id="GO:0005634">
    <property type="term" value="C:nucleus"/>
    <property type="evidence" value="ECO:0007669"/>
    <property type="project" value="TreeGrafter"/>
</dbReference>
<dbReference type="GO" id="GO:0008270">
    <property type="term" value="F:zinc ion binding"/>
    <property type="evidence" value="ECO:0007669"/>
    <property type="project" value="TreeGrafter"/>
</dbReference>
<dbReference type="PANTHER" id="PTHR23292:SF48">
    <property type="entry name" value="LIPOPOLYSACCHARIDE-INDUCED TUMOR NECROSIS FACTOR-ALPHA FACTOR HOMOLOG-RELATED"/>
    <property type="match status" value="1"/>
</dbReference>
<reference evidence="10" key="3">
    <citation type="submission" date="2025-09" db="UniProtKB">
        <authorList>
            <consortium name="Ensembl"/>
        </authorList>
    </citation>
    <scope>IDENTIFICATION</scope>
</reference>